<reference evidence="9" key="1">
    <citation type="submission" date="2019-06" db="EMBL/GenBank/DDBJ databases">
        <authorList>
            <person name="Murdoch R.W."/>
            <person name="Fathepure B."/>
        </authorList>
    </citation>
    <scope>NUCLEOTIDE SEQUENCE</scope>
</reference>
<keyword evidence="5" id="KW-0862">Zinc</keyword>
<dbReference type="SUPFAM" id="SSF51316">
    <property type="entry name" value="Mss4-like"/>
    <property type="match status" value="1"/>
</dbReference>
<dbReference type="InterPro" id="IPR028427">
    <property type="entry name" value="Met_Sox_Rdtase_MsrB"/>
</dbReference>
<protein>
    <recommendedName>
        <fullName evidence="3">peptide-methionine (R)-S-oxide reductase</fullName>
        <ecNumber evidence="3">1.8.4.12</ecNumber>
    </recommendedName>
</protein>
<dbReference type="PROSITE" id="PS51318">
    <property type="entry name" value="TAT"/>
    <property type="match status" value="1"/>
</dbReference>
<dbReference type="GO" id="GO:0033743">
    <property type="term" value="F:peptide-methionine (R)-S-oxide reductase activity"/>
    <property type="evidence" value="ECO:0007669"/>
    <property type="project" value="UniProtKB-EC"/>
</dbReference>
<proteinExistence type="inferred from homology"/>
<dbReference type="EC" id="1.8.4.12" evidence="3"/>
<evidence type="ECO:0000256" key="7">
    <source>
        <dbReference type="ARBA" id="ARBA00048488"/>
    </source>
</evidence>
<dbReference type="FunFam" id="2.170.150.20:FF:000001">
    <property type="entry name" value="Peptide methionine sulfoxide reductase MsrB"/>
    <property type="match status" value="1"/>
</dbReference>
<evidence type="ECO:0000256" key="5">
    <source>
        <dbReference type="ARBA" id="ARBA00022833"/>
    </source>
</evidence>
<name>A0A5B8RDE3_9ZZZZ</name>
<organism evidence="9">
    <name type="scientific">uncultured organism</name>
    <dbReference type="NCBI Taxonomy" id="155900"/>
    <lineage>
        <taxon>unclassified sequences</taxon>
        <taxon>environmental samples</taxon>
    </lineage>
</organism>
<evidence type="ECO:0000256" key="6">
    <source>
        <dbReference type="ARBA" id="ARBA00023002"/>
    </source>
</evidence>
<evidence type="ECO:0000256" key="2">
    <source>
        <dbReference type="ARBA" id="ARBA00007174"/>
    </source>
</evidence>
<dbReference type="AlphaFoldDB" id="A0A5B8RDE3"/>
<dbReference type="InterPro" id="IPR006311">
    <property type="entry name" value="TAT_signal"/>
</dbReference>
<accession>A0A5B8RDE3</accession>
<evidence type="ECO:0000259" key="8">
    <source>
        <dbReference type="PROSITE" id="PS51790"/>
    </source>
</evidence>
<comment type="cofactor">
    <cofactor evidence="1">
        <name>Zn(2+)</name>
        <dbReference type="ChEBI" id="CHEBI:29105"/>
    </cofactor>
</comment>
<dbReference type="GO" id="GO:0006979">
    <property type="term" value="P:response to oxidative stress"/>
    <property type="evidence" value="ECO:0007669"/>
    <property type="project" value="InterPro"/>
</dbReference>
<dbReference type="Gene3D" id="2.170.150.20">
    <property type="entry name" value="Peptide methionine sulfoxide reductase"/>
    <property type="match status" value="1"/>
</dbReference>
<dbReference type="PROSITE" id="PS51790">
    <property type="entry name" value="MSRB"/>
    <property type="match status" value="1"/>
</dbReference>
<comment type="similarity">
    <text evidence="2">Belongs to the MsrB Met sulfoxide reductase family.</text>
</comment>
<dbReference type="EMBL" id="MN079102">
    <property type="protein sequence ID" value="QEA05462.1"/>
    <property type="molecule type" value="Genomic_DNA"/>
</dbReference>
<evidence type="ECO:0000256" key="3">
    <source>
        <dbReference type="ARBA" id="ARBA00012499"/>
    </source>
</evidence>
<keyword evidence="4" id="KW-0479">Metal-binding</keyword>
<dbReference type="GO" id="GO:0046872">
    <property type="term" value="F:metal ion binding"/>
    <property type="evidence" value="ECO:0007669"/>
    <property type="project" value="UniProtKB-KW"/>
</dbReference>
<feature type="domain" description="MsrB" evidence="8">
    <location>
        <begin position="41"/>
        <end position="163"/>
    </location>
</feature>
<dbReference type="InterPro" id="IPR011057">
    <property type="entry name" value="Mss4-like_sf"/>
</dbReference>
<dbReference type="NCBIfam" id="TIGR00357">
    <property type="entry name" value="peptide-methionine (R)-S-oxide reductase MsrB"/>
    <property type="match status" value="1"/>
</dbReference>
<dbReference type="Pfam" id="PF01641">
    <property type="entry name" value="SelR"/>
    <property type="match status" value="1"/>
</dbReference>
<dbReference type="PANTHER" id="PTHR10173:SF57">
    <property type="entry name" value="PEPTIDE-METHIONINE (R)-S-OXIDE REDUCTASE"/>
    <property type="match status" value="1"/>
</dbReference>
<evidence type="ECO:0000256" key="1">
    <source>
        <dbReference type="ARBA" id="ARBA00001947"/>
    </source>
</evidence>
<evidence type="ECO:0000313" key="9">
    <source>
        <dbReference type="EMBL" id="QEA05462.1"/>
    </source>
</evidence>
<dbReference type="GO" id="GO:0030091">
    <property type="term" value="P:protein repair"/>
    <property type="evidence" value="ECO:0007669"/>
    <property type="project" value="InterPro"/>
</dbReference>
<comment type="catalytic activity">
    <reaction evidence="7">
        <text>L-methionyl-[protein] + [thioredoxin]-disulfide + H2O = L-methionyl-(R)-S-oxide-[protein] + [thioredoxin]-dithiol</text>
        <dbReference type="Rhea" id="RHEA:24164"/>
        <dbReference type="Rhea" id="RHEA-COMP:10698"/>
        <dbReference type="Rhea" id="RHEA-COMP:10700"/>
        <dbReference type="Rhea" id="RHEA-COMP:12313"/>
        <dbReference type="Rhea" id="RHEA-COMP:12314"/>
        <dbReference type="ChEBI" id="CHEBI:15377"/>
        <dbReference type="ChEBI" id="CHEBI:16044"/>
        <dbReference type="ChEBI" id="CHEBI:29950"/>
        <dbReference type="ChEBI" id="CHEBI:45764"/>
        <dbReference type="ChEBI" id="CHEBI:50058"/>
        <dbReference type="EC" id="1.8.4.12"/>
    </reaction>
</comment>
<evidence type="ECO:0000256" key="4">
    <source>
        <dbReference type="ARBA" id="ARBA00022723"/>
    </source>
</evidence>
<sequence length="168" mass="18356">MAMTRRQLLAALGAAAIIPAGVWRLLPSARAAGEFPLELSEAEWRKRLTPREYEVLREEDTEAPGSSELLHEKRAGVYTCAGCDQPVFRSETKFDSGTGWPSFYAPIDGAIGTREDRRLLVMVRTEVHCSRCGGHLGHVFEDGPEPTGLRYCLNGVALDFVPAGEAPA</sequence>
<keyword evidence="6 9" id="KW-0560">Oxidoreductase</keyword>
<dbReference type="PANTHER" id="PTHR10173">
    <property type="entry name" value="METHIONINE SULFOXIDE REDUCTASE"/>
    <property type="match status" value="1"/>
</dbReference>
<gene>
    <name evidence="9" type="primary">msrB_1</name>
    <name evidence="9" type="ORF">KBTEX_01785</name>
</gene>
<dbReference type="InterPro" id="IPR002579">
    <property type="entry name" value="Met_Sox_Rdtase_MsrB_dom"/>
</dbReference>